<feature type="compositionally biased region" description="Polar residues" evidence="1">
    <location>
        <begin position="16"/>
        <end position="25"/>
    </location>
</feature>
<evidence type="ECO:0000313" key="2">
    <source>
        <dbReference type="EMBL" id="OMJ15140.1"/>
    </source>
</evidence>
<dbReference type="Proteomes" id="UP000187429">
    <property type="component" value="Unassembled WGS sequence"/>
</dbReference>
<name>A0A1R1XKJ4_9FUNG</name>
<proteinExistence type="predicted"/>
<comment type="caution">
    <text evidence="2">The sequence shown here is derived from an EMBL/GenBank/DDBJ whole genome shotgun (WGS) entry which is preliminary data.</text>
</comment>
<sequence>MTRAYKISQTSPPPKQTYSSDSSPHNFIEHSHSISGKENTVEITEDLKVNGSNMQFSYDLGTAFSVVSRKLTEKLGLKIEKDMYSHILTANEDHIKVYKYHQVQQPG</sequence>
<accession>A0A1R1XKJ4</accession>
<evidence type="ECO:0000256" key="1">
    <source>
        <dbReference type="SAM" id="MobiDB-lite"/>
    </source>
</evidence>
<dbReference type="Gene3D" id="2.40.70.10">
    <property type="entry name" value="Acid Proteases"/>
    <property type="match status" value="1"/>
</dbReference>
<feature type="region of interest" description="Disordered" evidence="1">
    <location>
        <begin position="1"/>
        <end position="35"/>
    </location>
</feature>
<dbReference type="EMBL" id="LSSM01004350">
    <property type="protein sequence ID" value="OMJ15140.1"/>
    <property type="molecule type" value="Genomic_DNA"/>
</dbReference>
<dbReference type="OrthoDB" id="5641648at2759"/>
<protein>
    <submittedName>
        <fullName evidence="2">Uncharacterized protein</fullName>
    </submittedName>
</protein>
<organism evidence="2 3">
    <name type="scientific">Smittium culicis</name>
    <dbReference type="NCBI Taxonomy" id="133412"/>
    <lineage>
        <taxon>Eukaryota</taxon>
        <taxon>Fungi</taxon>
        <taxon>Fungi incertae sedis</taxon>
        <taxon>Zoopagomycota</taxon>
        <taxon>Kickxellomycotina</taxon>
        <taxon>Harpellomycetes</taxon>
        <taxon>Harpellales</taxon>
        <taxon>Legeriomycetaceae</taxon>
        <taxon>Smittium</taxon>
    </lineage>
</organism>
<reference evidence="3" key="1">
    <citation type="submission" date="2017-01" db="EMBL/GenBank/DDBJ databases">
        <authorList>
            <person name="Wang Y."/>
            <person name="White M."/>
            <person name="Kvist S."/>
            <person name="Moncalvo J.-M."/>
        </authorList>
    </citation>
    <scope>NUCLEOTIDE SEQUENCE [LARGE SCALE GENOMIC DNA]</scope>
    <source>
        <strain evidence="3">ID-206-W2</strain>
    </source>
</reference>
<gene>
    <name evidence="2" type="ORF">AYI69_g8302</name>
</gene>
<evidence type="ECO:0000313" key="3">
    <source>
        <dbReference type="Proteomes" id="UP000187429"/>
    </source>
</evidence>
<dbReference type="InterPro" id="IPR021109">
    <property type="entry name" value="Peptidase_aspartic_dom_sf"/>
</dbReference>
<keyword evidence="3" id="KW-1185">Reference proteome</keyword>
<dbReference type="AlphaFoldDB" id="A0A1R1XKJ4"/>